<evidence type="ECO:0000256" key="1">
    <source>
        <dbReference type="SAM" id="Phobius"/>
    </source>
</evidence>
<protein>
    <submittedName>
        <fullName evidence="2">Uncharacterized protein</fullName>
    </submittedName>
</protein>
<name>A0A369PXJ2_9SPHI</name>
<dbReference type="Proteomes" id="UP000253961">
    <property type="component" value="Unassembled WGS sequence"/>
</dbReference>
<feature type="transmembrane region" description="Helical" evidence="1">
    <location>
        <begin position="67"/>
        <end position="86"/>
    </location>
</feature>
<dbReference type="AlphaFoldDB" id="A0A369PXJ2"/>
<comment type="caution">
    <text evidence="2">The sequence shown here is derived from an EMBL/GenBank/DDBJ whole genome shotgun (WGS) entry which is preliminary data.</text>
</comment>
<gene>
    <name evidence="2" type="ORF">DU508_07155</name>
</gene>
<sequence length="252" mass="28806">MELCISEFGNELVGYQQNDELIGLNLKAISVYHINILKMKNKAIWISIFAFFFVIQTAYYWEGKSRAILIPASLILIFAYLTLLFVLSKQIILLFKRKFSEKNRVFLVMALTSVLILTAYAPHGLIDFDQLEGKDILIAGREGSANCTTTLKLKENGKFSTTIVCFGIERVSGKYHIKKDTVFFDYDNNKATGELYQFGLVDSCTLSWDKKDGLFLYKNKKDKSPNQLIIALNEIKLERQEKPNSIKSIDQL</sequence>
<evidence type="ECO:0000313" key="3">
    <source>
        <dbReference type="Proteomes" id="UP000253961"/>
    </source>
</evidence>
<accession>A0A369PXJ2</accession>
<keyword evidence="1" id="KW-0812">Transmembrane</keyword>
<reference evidence="2 3" key="1">
    <citation type="submission" date="2018-07" db="EMBL/GenBank/DDBJ databases">
        <title>Pedobacter sp. nov., isolated from soil.</title>
        <authorList>
            <person name="Zhou L.Y."/>
            <person name="Du Z.J."/>
        </authorList>
    </citation>
    <scope>NUCLEOTIDE SEQUENCE [LARGE SCALE GENOMIC DNA]</scope>
    <source>
        <strain evidence="2 3">JDX94</strain>
    </source>
</reference>
<keyword evidence="1" id="KW-1133">Transmembrane helix</keyword>
<feature type="transmembrane region" description="Helical" evidence="1">
    <location>
        <begin position="106"/>
        <end position="126"/>
    </location>
</feature>
<evidence type="ECO:0000313" key="2">
    <source>
        <dbReference type="EMBL" id="RDC56970.1"/>
    </source>
</evidence>
<dbReference type="EMBL" id="QPKV01000003">
    <property type="protein sequence ID" value="RDC56970.1"/>
    <property type="molecule type" value="Genomic_DNA"/>
</dbReference>
<organism evidence="2 3">
    <name type="scientific">Pedobacter chinensis</name>
    <dbReference type="NCBI Taxonomy" id="2282421"/>
    <lineage>
        <taxon>Bacteria</taxon>
        <taxon>Pseudomonadati</taxon>
        <taxon>Bacteroidota</taxon>
        <taxon>Sphingobacteriia</taxon>
        <taxon>Sphingobacteriales</taxon>
        <taxon>Sphingobacteriaceae</taxon>
        <taxon>Pedobacter</taxon>
    </lineage>
</organism>
<proteinExistence type="predicted"/>
<keyword evidence="3" id="KW-1185">Reference proteome</keyword>
<feature type="transmembrane region" description="Helical" evidence="1">
    <location>
        <begin position="43"/>
        <end position="61"/>
    </location>
</feature>
<keyword evidence="1" id="KW-0472">Membrane</keyword>